<name>A0ABQ6F9R1_9RHOO</name>
<proteinExistence type="predicted"/>
<dbReference type="Proteomes" id="UP001157167">
    <property type="component" value="Unassembled WGS sequence"/>
</dbReference>
<evidence type="ECO:0000313" key="1">
    <source>
        <dbReference type="EMBL" id="GLT22300.1"/>
    </source>
</evidence>
<comment type="caution">
    <text evidence="1">The sequence shown here is derived from an EMBL/GenBank/DDBJ whole genome shotgun (WGS) entry which is preliminary data.</text>
</comment>
<gene>
    <name evidence="1" type="ORF">GCM10007933_17590</name>
</gene>
<protein>
    <submittedName>
        <fullName evidence="1">Uncharacterized protein</fullName>
    </submittedName>
</protein>
<accession>A0ABQ6F9R1</accession>
<sequence length="122" mass="13447">MPASHHPVPLDAGVARLVAQLDDNRREAFEERAGILEFDARLPRLEAERQALIQTLARLGFPAQAIALQAEFGAAARWVFVSDEAEGRARLLRLGASTVVRVDVRDVLDTRFGGFAWLSRAV</sequence>
<keyword evidence="2" id="KW-1185">Reference proteome</keyword>
<dbReference type="RefSeq" id="WP_284187617.1">
    <property type="nucleotide sequence ID" value="NZ_BSPX01000022.1"/>
</dbReference>
<dbReference type="EMBL" id="BSPX01000022">
    <property type="protein sequence ID" value="GLT22300.1"/>
    <property type="molecule type" value="Genomic_DNA"/>
</dbReference>
<organism evidence="1 2">
    <name type="scientific">Zoogloea oryzae</name>
    <dbReference type="NCBI Taxonomy" id="310767"/>
    <lineage>
        <taxon>Bacteria</taxon>
        <taxon>Pseudomonadati</taxon>
        <taxon>Pseudomonadota</taxon>
        <taxon>Betaproteobacteria</taxon>
        <taxon>Rhodocyclales</taxon>
        <taxon>Zoogloeaceae</taxon>
        <taxon>Zoogloea</taxon>
    </lineage>
</organism>
<evidence type="ECO:0000313" key="2">
    <source>
        <dbReference type="Proteomes" id="UP001157167"/>
    </source>
</evidence>
<reference evidence="2" key="1">
    <citation type="journal article" date="2019" name="Int. J. Syst. Evol. Microbiol.">
        <title>The Global Catalogue of Microorganisms (GCM) 10K type strain sequencing project: providing services to taxonomists for standard genome sequencing and annotation.</title>
        <authorList>
            <consortium name="The Broad Institute Genomics Platform"/>
            <consortium name="The Broad Institute Genome Sequencing Center for Infectious Disease"/>
            <person name="Wu L."/>
            <person name="Ma J."/>
        </authorList>
    </citation>
    <scope>NUCLEOTIDE SEQUENCE [LARGE SCALE GENOMIC DNA]</scope>
    <source>
        <strain evidence="2">NBRC 102407</strain>
    </source>
</reference>